<dbReference type="InterPro" id="IPR000715">
    <property type="entry name" value="Glycosyl_transferase_4"/>
</dbReference>
<feature type="transmembrane region" description="Helical" evidence="7">
    <location>
        <begin position="196"/>
        <end position="215"/>
    </location>
</feature>
<dbReference type="InterPro" id="IPR003524">
    <property type="entry name" value="PNAcMuramoyl-5peptid_Trfase"/>
</dbReference>
<dbReference type="HOGENOM" id="CLU_023982_0_1_9"/>
<proteinExistence type="inferred from homology"/>
<keyword evidence="5 7" id="KW-1133">Transmembrane helix</keyword>
<keyword evidence="6 7" id="KW-0472">Membrane</keyword>
<keyword evidence="11" id="KW-1185">Reference proteome</keyword>
<dbReference type="GO" id="GO:0051992">
    <property type="term" value="F:UDP-N-acetylmuramoyl-L-alanyl-D-glutamyl-meso-2,6-diaminopimelyl-D-alanyl-D-alanine:undecaprenyl-phosphate transferase activity"/>
    <property type="evidence" value="ECO:0007669"/>
    <property type="project" value="RHEA"/>
</dbReference>
<evidence type="ECO:0000256" key="8">
    <source>
        <dbReference type="NCBIfam" id="TIGR00445"/>
    </source>
</evidence>
<keyword evidence="7" id="KW-0961">Cell wall biogenesis/degradation</keyword>
<keyword evidence="7" id="KW-1003">Cell membrane</keyword>
<dbReference type="HAMAP" id="MF_00038">
    <property type="entry name" value="MraY"/>
    <property type="match status" value="1"/>
</dbReference>
<feature type="transmembrane region" description="Helical" evidence="7">
    <location>
        <begin position="252"/>
        <end position="272"/>
    </location>
</feature>
<keyword evidence="7 9" id="KW-0479">Metal-binding</keyword>
<name>G8TX27_SULAD</name>
<evidence type="ECO:0000256" key="9">
    <source>
        <dbReference type="PIRSR" id="PIRSR600715-1"/>
    </source>
</evidence>
<dbReference type="Pfam" id="PF10555">
    <property type="entry name" value="MraY_sig1"/>
    <property type="match status" value="1"/>
</dbReference>
<keyword evidence="7" id="KW-0133">Cell shape</keyword>
<dbReference type="InterPro" id="IPR018480">
    <property type="entry name" value="PNAcMuramoyl-5peptid_Trfase_CS"/>
</dbReference>
<evidence type="ECO:0000256" key="7">
    <source>
        <dbReference type="HAMAP-Rule" id="MF_00038"/>
    </source>
</evidence>
<feature type="transmembrane region" description="Helical" evidence="7">
    <location>
        <begin position="6"/>
        <end position="25"/>
    </location>
</feature>
<keyword evidence="7 9" id="KW-0460">Magnesium</keyword>
<evidence type="ECO:0000256" key="4">
    <source>
        <dbReference type="ARBA" id="ARBA00022692"/>
    </source>
</evidence>
<dbReference type="PANTHER" id="PTHR22926:SF5">
    <property type="entry name" value="PHOSPHO-N-ACETYLMURAMOYL-PENTAPEPTIDE-TRANSFERASE HOMOLOG"/>
    <property type="match status" value="1"/>
</dbReference>
<dbReference type="GO" id="GO:0008963">
    <property type="term" value="F:phospho-N-acetylmuramoyl-pentapeptide-transferase activity"/>
    <property type="evidence" value="ECO:0007669"/>
    <property type="project" value="UniProtKB-UniRule"/>
</dbReference>
<dbReference type="PATRIC" id="fig|679936.5.peg.1503"/>
<gene>
    <name evidence="7" type="primary">mraY</name>
    <name evidence="10" type="ordered locus">Sulac_1438</name>
</gene>
<dbReference type="GO" id="GO:0009252">
    <property type="term" value="P:peptidoglycan biosynthetic process"/>
    <property type="evidence" value="ECO:0007669"/>
    <property type="project" value="UniProtKB-UniRule"/>
</dbReference>
<protein>
    <recommendedName>
        <fullName evidence="7 8">Phospho-N-acetylmuramoyl-pentapeptide-transferase</fullName>
        <ecNumber evidence="7 8">2.7.8.13</ecNumber>
    </recommendedName>
    <alternativeName>
        <fullName evidence="7">UDP-MurNAc-pentapeptide phosphotransferase</fullName>
    </alternativeName>
</protein>
<keyword evidence="7" id="KW-0573">Peptidoglycan synthesis</keyword>
<dbReference type="CDD" id="cd06852">
    <property type="entry name" value="GT_MraY"/>
    <property type="match status" value="1"/>
</dbReference>
<keyword evidence="7" id="KW-0131">Cell cycle</keyword>
<evidence type="ECO:0000256" key="5">
    <source>
        <dbReference type="ARBA" id="ARBA00022989"/>
    </source>
</evidence>
<dbReference type="GO" id="GO:0051301">
    <property type="term" value="P:cell division"/>
    <property type="evidence" value="ECO:0007669"/>
    <property type="project" value="UniProtKB-KW"/>
</dbReference>
<sequence>MTAAWAGVLSFLTAYGLGPIFIPWLRRLKFGQQVREVGPEAHLKKQGTPTMGGVLFLVGLPLSVALFQPHNIRAWALVGLTLGYGAIGFVDDYLKVVLKRPLGLRAREKLLWQILLAVLFTWLVSHVAPAARYVLPFHGGRIAPGWWYGPLSVLAILGAGNAVNITDGLDGLAGGATAISFLFYAVWGLWTHDRALEIFSLALIGGLVGFLRYNLHPARVFMGDTGSLALGAGLGGAAVLSGTTLLLPLVGILFVVETLSVVIQVVSFRLTGRRIFRMSPLHHHFELGGWSEERVVTVFWMVSLVGAILAWW</sequence>
<feature type="transmembrane region" description="Helical" evidence="7">
    <location>
        <begin position="146"/>
        <end position="165"/>
    </location>
</feature>
<dbReference type="STRING" id="679936.Sulac_1438"/>
<dbReference type="Proteomes" id="UP000005439">
    <property type="component" value="Chromosome"/>
</dbReference>
<dbReference type="GO" id="GO:0071555">
    <property type="term" value="P:cell wall organization"/>
    <property type="evidence" value="ECO:0007669"/>
    <property type="project" value="UniProtKB-KW"/>
</dbReference>
<dbReference type="EMBL" id="CP003179">
    <property type="protein sequence ID" value="AEW04935.1"/>
    <property type="molecule type" value="Genomic_DNA"/>
</dbReference>
<evidence type="ECO:0000256" key="1">
    <source>
        <dbReference type="ARBA" id="ARBA00004141"/>
    </source>
</evidence>
<dbReference type="GO" id="GO:0046872">
    <property type="term" value="F:metal ion binding"/>
    <property type="evidence" value="ECO:0007669"/>
    <property type="project" value="UniProtKB-KW"/>
</dbReference>
<dbReference type="PANTHER" id="PTHR22926">
    <property type="entry name" value="PHOSPHO-N-ACETYLMURAMOYL-PENTAPEPTIDE-TRANSFERASE"/>
    <property type="match status" value="1"/>
</dbReference>
<dbReference type="EC" id="2.7.8.13" evidence="7 8"/>
<feature type="transmembrane region" description="Helical" evidence="7">
    <location>
        <begin position="172"/>
        <end position="190"/>
    </location>
</feature>
<comment type="similarity">
    <text evidence="2 7">Belongs to the glycosyltransferase 4 family. MraY subfamily.</text>
</comment>
<dbReference type="KEGG" id="sap:Sulac_1438"/>
<feature type="transmembrane region" description="Helical" evidence="7">
    <location>
        <begin position="227"/>
        <end position="246"/>
    </location>
</feature>
<dbReference type="PROSITE" id="PS01348">
    <property type="entry name" value="MRAY_2"/>
    <property type="match status" value="1"/>
</dbReference>
<evidence type="ECO:0000256" key="3">
    <source>
        <dbReference type="ARBA" id="ARBA00022679"/>
    </source>
</evidence>
<dbReference type="NCBIfam" id="TIGR00445">
    <property type="entry name" value="mraY"/>
    <property type="match status" value="1"/>
</dbReference>
<organism evidence="10 11">
    <name type="scientific">Sulfobacillus acidophilus (strain ATCC 700253 / DSM 10332 / NAL)</name>
    <dbReference type="NCBI Taxonomy" id="679936"/>
    <lineage>
        <taxon>Bacteria</taxon>
        <taxon>Bacillati</taxon>
        <taxon>Bacillota</taxon>
        <taxon>Clostridia</taxon>
        <taxon>Eubacteriales</taxon>
        <taxon>Clostridiales Family XVII. Incertae Sedis</taxon>
        <taxon>Sulfobacillus</taxon>
    </lineage>
</organism>
<evidence type="ECO:0000313" key="11">
    <source>
        <dbReference type="Proteomes" id="UP000005439"/>
    </source>
</evidence>
<comment type="function">
    <text evidence="7">Catalyzes the initial step of the lipid cycle reactions in the biosynthesis of the cell wall peptidoglycan: transfers peptidoglycan precursor phospho-MurNAc-pentapeptide from UDP-MurNAc-pentapeptide onto the lipid carrier undecaprenyl phosphate, yielding undecaprenyl-pyrophosphoryl-MurNAc-pentapeptide, known as lipid I.</text>
</comment>
<dbReference type="GO" id="GO:0005886">
    <property type="term" value="C:plasma membrane"/>
    <property type="evidence" value="ECO:0007669"/>
    <property type="project" value="UniProtKB-SubCell"/>
</dbReference>
<comment type="pathway">
    <text evidence="7">Cell wall biogenesis; peptidoglycan biosynthesis.</text>
</comment>
<reference evidence="11" key="1">
    <citation type="submission" date="2011-12" db="EMBL/GenBank/DDBJ databases">
        <title>The complete genome of chromosome of Sulfobacillus acidophilus DSM 10332.</title>
        <authorList>
            <person name="Lucas S."/>
            <person name="Han J."/>
            <person name="Lapidus A."/>
            <person name="Bruce D."/>
            <person name="Goodwin L."/>
            <person name="Pitluck S."/>
            <person name="Peters L."/>
            <person name="Kyrpides N."/>
            <person name="Mavromatis K."/>
            <person name="Ivanova N."/>
            <person name="Mikhailova N."/>
            <person name="Chertkov O."/>
            <person name="Saunders E."/>
            <person name="Detter J.C."/>
            <person name="Tapia R."/>
            <person name="Han C."/>
            <person name="Land M."/>
            <person name="Hauser L."/>
            <person name="Markowitz V."/>
            <person name="Cheng J.-F."/>
            <person name="Hugenholtz P."/>
            <person name="Woyke T."/>
            <person name="Wu D."/>
            <person name="Pukall R."/>
            <person name="Gehrich-Schroeter G."/>
            <person name="Schneider S."/>
            <person name="Klenk H.-P."/>
            <person name="Eisen J.A."/>
        </authorList>
    </citation>
    <scope>NUCLEOTIDE SEQUENCE [LARGE SCALE GENOMIC DNA]</scope>
    <source>
        <strain evidence="11">ATCC 700253 / DSM 10332 / NAL</strain>
    </source>
</reference>
<comment type="catalytic activity">
    <reaction evidence="7">
        <text>UDP-N-acetyl-alpha-D-muramoyl-L-alanyl-gamma-D-glutamyl-meso-2,6-diaminopimeloyl-D-alanyl-D-alanine + di-trans,octa-cis-undecaprenyl phosphate = di-trans,octa-cis-undecaprenyl diphospho-N-acetyl-alpha-D-muramoyl-L-alanyl-D-glutamyl-meso-2,6-diaminopimeloyl-D-alanyl-D-alanine + UMP</text>
        <dbReference type="Rhea" id="RHEA:28386"/>
        <dbReference type="ChEBI" id="CHEBI:57865"/>
        <dbReference type="ChEBI" id="CHEBI:60392"/>
        <dbReference type="ChEBI" id="CHEBI:61386"/>
        <dbReference type="ChEBI" id="CHEBI:61387"/>
        <dbReference type="EC" id="2.7.8.13"/>
    </reaction>
</comment>
<comment type="cofactor">
    <cofactor evidence="7 9">
        <name>Mg(2+)</name>
        <dbReference type="ChEBI" id="CHEBI:18420"/>
    </cofactor>
</comment>
<feature type="binding site" evidence="9">
    <location>
        <position position="224"/>
    </location>
    <ligand>
        <name>Mg(2+)</name>
        <dbReference type="ChEBI" id="CHEBI:18420"/>
    </ligand>
</feature>
<comment type="subcellular location">
    <subcellularLocation>
        <location evidence="7">Cell membrane</location>
        <topology evidence="7">Multi-pass membrane protein</topology>
    </subcellularLocation>
    <subcellularLocation>
        <location evidence="1">Membrane</location>
        <topology evidence="1">Multi-pass membrane protein</topology>
    </subcellularLocation>
</comment>
<accession>G8TX27</accession>
<keyword evidence="3 7" id="KW-0808">Transferase</keyword>
<reference evidence="10 11" key="2">
    <citation type="journal article" date="2012" name="Stand. Genomic Sci.">
        <title>Complete genome sequence of the moderately thermophilic mineral-sulfide-oxidizing firmicute Sulfobacillus acidophilus type strain (NAL(T)).</title>
        <authorList>
            <person name="Anderson I."/>
            <person name="Chertkov O."/>
            <person name="Chen A."/>
            <person name="Saunders E."/>
            <person name="Lapidus A."/>
            <person name="Nolan M."/>
            <person name="Lucas S."/>
            <person name="Hammon N."/>
            <person name="Deshpande S."/>
            <person name="Cheng J.F."/>
            <person name="Han C."/>
            <person name="Tapia R."/>
            <person name="Goodwin L.A."/>
            <person name="Pitluck S."/>
            <person name="Liolios K."/>
            <person name="Pagani I."/>
            <person name="Ivanova N."/>
            <person name="Mikhailova N."/>
            <person name="Pati A."/>
            <person name="Palaniappan K."/>
            <person name="Land M."/>
            <person name="Pan C."/>
            <person name="Rohde M."/>
            <person name="Pukall R."/>
            <person name="Goker M."/>
            <person name="Detter J.C."/>
            <person name="Woyke T."/>
            <person name="Bristow J."/>
            <person name="Eisen J.A."/>
            <person name="Markowitz V."/>
            <person name="Hugenholtz P."/>
            <person name="Kyrpides N.C."/>
            <person name="Klenk H.P."/>
            <person name="Mavromatis K."/>
        </authorList>
    </citation>
    <scope>NUCLEOTIDE SEQUENCE [LARGE SCALE GENOMIC DNA]</scope>
    <source>
        <strain evidence="11">ATCC 700253 / DSM 10332 / NAL</strain>
    </source>
</reference>
<evidence type="ECO:0000256" key="6">
    <source>
        <dbReference type="ARBA" id="ARBA00023136"/>
    </source>
</evidence>
<keyword evidence="7" id="KW-0132">Cell division</keyword>
<dbReference type="Pfam" id="PF00953">
    <property type="entry name" value="Glycos_transf_4"/>
    <property type="match status" value="1"/>
</dbReference>
<feature type="transmembrane region" description="Helical" evidence="7">
    <location>
        <begin position="72"/>
        <end position="90"/>
    </location>
</feature>
<feature type="transmembrane region" description="Helical" evidence="7">
    <location>
        <begin position="46"/>
        <end position="66"/>
    </location>
</feature>
<dbReference type="PROSITE" id="PS01347">
    <property type="entry name" value="MRAY_1"/>
    <property type="match status" value="1"/>
</dbReference>
<feature type="transmembrane region" description="Helical" evidence="7">
    <location>
        <begin position="110"/>
        <end position="134"/>
    </location>
</feature>
<dbReference type="GO" id="GO:0008360">
    <property type="term" value="P:regulation of cell shape"/>
    <property type="evidence" value="ECO:0007669"/>
    <property type="project" value="UniProtKB-KW"/>
</dbReference>
<keyword evidence="4 7" id="KW-0812">Transmembrane</keyword>
<dbReference type="AlphaFoldDB" id="G8TX27"/>
<feature type="binding site" evidence="9">
    <location>
        <position position="164"/>
    </location>
    <ligand>
        <name>Mg(2+)</name>
        <dbReference type="ChEBI" id="CHEBI:18420"/>
    </ligand>
</feature>
<evidence type="ECO:0000313" key="10">
    <source>
        <dbReference type="EMBL" id="AEW04935.1"/>
    </source>
</evidence>
<dbReference type="UniPathway" id="UPA00219"/>
<evidence type="ECO:0000256" key="2">
    <source>
        <dbReference type="ARBA" id="ARBA00005583"/>
    </source>
</evidence>